<protein>
    <recommendedName>
        <fullName evidence="5">Fibronectin type-III domain-containing protein</fullName>
    </recommendedName>
</protein>
<organism evidence="3 4">
    <name type="scientific">Portunus trituberculatus</name>
    <name type="common">Swimming crab</name>
    <name type="synonym">Neptunus trituberculatus</name>
    <dbReference type="NCBI Taxonomy" id="210409"/>
    <lineage>
        <taxon>Eukaryota</taxon>
        <taxon>Metazoa</taxon>
        <taxon>Ecdysozoa</taxon>
        <taxon>Arthropoda</taxon>
        <taxon>Crustacea</taxon>
        <taxon>Multicrustacea</taxon>
        <taxon>Malacostraca</taxon>
        <taxon>Eumalacostraca</taxon>
        <taxon>Eucarida</taxon>
        <taxon>Decapoda</taxon>
        <taxon>Pleocyemata</taxon>
        <taxon>Brachyura</taxon>
        <taxon>Eubrachyura</taxon>
        <taxon>Portunoidea</taxon>
        <taxon>Portunidae</taxon>
        <taxon>Portuninae</taxon>
        <taxon>Portunus</taxon>
    </lineage>
</organism>
<reference evidence="3 4" key="1">
    <citation type="submission" date="2019-05" db="EMBL/GenBank/DDBJ databases">
        <title>Another draft genome of Portunus trituberculatus and its Hox gene families provides insights of decapod evolution.</title>
        <authorList>
            <person name="Jeong J.-H."/>
            <person name="Song I."/>
            <person name="Kim S."/>
            <person name="Choi T."/>
            <person name="Kim D."/>
            <person name="Ryu S."/>
            <person name="Kim W."/>
        </authorList>
    </citation>
    <scope>NUCLEOTIDE SEQUENCE [LARGE SCALE GENOMIC DNA]</scope>
    <source>
        <tissue evidence="3">Muscle</tissue>
    </source>
</reference>
<keyword evidence="4" id="KW-1185">Reference proteome</keyword>
<proteinExistence type="predicted"/>
<dbReference type="CDD" id="cd00063">
    <property type="entry name" value="FN3"/>
    <property type="match status" value="1"/>
</dbReference>
<feature type="compositionally biased region" description="Polar residues" evidence="1">
    <location>
        <begin position="37"/>
        <end position="46"/>
    </location>
</feature>
<dbReference type="Gene3D" id="2.60.40.10">
    <property type="entry name" value="Immunoglobulins"/>
    <property type="match status" value="1"/>
</dbReference>
<dbReference type="EMBL" id="VSRR010007861">
    <property type="protein sequence ID" value="MPC47665.1"/>
    <property type="molecule type" value="Genomic_DNA"/>
</dbReference>
<feature type="transmembrane region" description="Helical" evidence="2">
    <location>
        <begin position="154"/>
        <end position="177"/>
    </location>
</feature>
<dbReference type="InterPro" id="IPR003961">
    <property type="entry name" value="FN3_dom"/>
</dbReference>
<feature type="region of interest" description="Disordered" evidence="1">
    <location>
        <begin position="1"/>
        <end position="50"/>
    </location>
</feature>
<accession>A0A5B7FQD8</accession>
<dbReference type="AlphaFoldDB" id="A0A5B7FQD8"/>
<dbReference type="InterPro" id="IPR013783">
    <property type="entry name" value="Ig-like_fold"/>
</dbReference>
<comment type="caution">
    <text evidence="3">The sequence shown here is derived from an EMBL/GenBank/DDBJ whole genome shotgun (WGS) entry which is preliminary data.</text>
</comment>
<evidence type="ECO:0008006" key="5">
    <source>
        <dbReference type="Google" id="ProtNLM"/>
    </source>
</evidence>
<name>A0A5B7FQD8_PORTR</name>
<sequence length="218" mass="23567">MPPARVFRPPHLSSPSNPLLPPTFQPRPSPHQLPANPHNSPIFRQSSEWRGKNSEVTYRAADGSTTQSSPSLSLGSRTFLLESLQPATEYEVCVHGLTRSLATPHAPTRPHARAHTIAAAYDKADHQDNGVRCGRGQTLPPPAAPATGPAGISLGLILGATLTAALLLGLVVALIWYRKCGPGNQARDKRNGAPPDYYTQYQARHPHPPPYRDDEFAC</sequence>
<evidence type="ECO:0000313" key="4">
    <source>
        <dbReference type="Proteomes" id="UP000324222"/>
    </source>
</evidence>
<evidence type="ECO:0000256" key="2">
    <source>
        <dbReference type="SAM" id="Phobius"/>
    </source>
</evidence>
<feature type="region of interest" description="Disordered" evidence="1">
    <location>
        <begin position="185"/>
        <end position="218"/>
    </location>
</feature>
<evidence type="ECO:0000256" key="1">
    <source>
        <dbReference type="SAM" id="MobiDB-lite"/>
    </source>
</evidence>
<gene>
    <name evidence="3" type="ORF">E2C01_041419</name>
</gene>
<keyword evidence="2" id="KW-0472">Membrane</keyword>
<dbReference type="SUPFAM" id="SSF49265">
    <property type="entry name" value="Fibronectin type III"/>
    <property type="match status" value="1"/>
</dbReference>
<evidence type="ECO:0000313" key="3">
    <source>
        <dbReference type="EMBL" id="MPC47665.1"/>
    </source>
</evidence>
<dbReference type="OrthoDB" id="10027416at2759"/>
<dbReference type="InterPro" id="IPR036116">
    <property type="entry name" value="FN3_sf"/>
</dbReference>
<feature type="compositionally biased region" description="Pro residues" evidence="1">
    <location>
        <begin position="18"/>
        <end position="31"/>
    </location>
</feature>
<keyword evidence="2" id="KW-1133">Transmembrane helix</keyword>
<keyword evidence="2" id="KW-0812">Transmembrane</keyword>
<dbReference type="Proteomes" id="UP000324222">
    <property type="component" value="Unassembled WGS sequence"/>
</dbReference>